<accession>A0ABS0I957</accession>
<dbReference type="RefSeq" id="WP_196294734.1">
    <property type="nucleotide sequence ID" value="NZ_JADQDM010000013.1"/>
</dbReference>
<gene>
    <name evidence="1" type="ORF">I2H31_19480</name>
</gene>
<protein>
    <recommendedName>
        <fullName evidence="3">Lipoprotein</fullName>
    </recommendedName>
</protein>
<evidence type="ECO:0000313" key="1">
    <source>
        <dbReference type="EMBL" id="MBF9223296.1"/>
    </source>
</evidence>
<reference evidence="1 2" key="1">
    <citation type="submission" date="2020-11" db="EMBL/GenBank/DDBJ databases">
        <authorList>
            <person name="Kim M.K."/>
        </authorList>
    </citation>
    <scope>NUCLEOTIDE SEQUENCE [LARGE SCALE GENOMIC DNA]</scope>
    <source>
        <strain evidence="1 2">BT662</strain>
    </source>
</reference>
<sequence length="183" mass="19561">MNRKLFLYLCLATLTQCSKCKNDPTPQDPAAQLPPATQTGAGTFGCLINGLAWTPKGNVGSSNFDVIYDPSFRGGDLNIGAYRIADGRQQYFSISAAPVTGTGVYSFARPAGICTATYTDTPGALNGCNLITSDQDVAYREGQLAITRFDTRNGVVSGTFSFKLLQAGCDTLRITQGRFDAKF</sequence>
<evidence type="ECO:0000313" key="2">
    <source>
        <dbReference type="Proteomes" id="UP000618931"/>
    </source>
</evidence>
<name>A0ABS0I957_9BACT</name>
<dbReference type="Proteomes" id="UP000618931">
    <property type="component" value="Unassembled WGS sequence"/>
</dbReference>
<proteinExistence type="predicted"/>
<comment type="caution">
    <text evidence="1">The sequence shown here is derived from an EMBL/GenBank/DDBJ whole genome shotgun (WGS) entry which is preliminary data.</text>
</comment>
<dbReference type="EMBL" id="JADQDM010000013">
    <property type="protein sequence ID" value="MBF9223296.1"/>
    <property type="molecule type" value="Genomic_DNA"/>
</dbReference>
<evidence type="ECO:0008006" key="3">
    <source>
        <dbReference type="Google" id="ProtNLM"/>
    </source>
</evidence>
<keyword evidence="2" id="KW-1185">Reference proteome</keyword>
<organism evidence="1 2">
    <name type="scientific">Hymenobacter ruricola</name>
    <dbReference type="NCBI Taxonomy" id="2791023"/>
    <lineage>
        <taxon>Bacteria</taxon>
        <taxon>Pseudomonadati</taxon>
        <taxon>Bacteroidota</taxon>
        <taxon>Cytophagia</taxon>
        <taxon>Cytophagales</taxon>
        <taxon>Hymenobacteraceae</taxon>
        <taxon>Hymenobacter</taxon>
    </lineage>
</organism>